<dbReference type="AlphaFoldDB" id="A0A6L8LZ74"/>
<sequence>MDINEIEKGMLVGFEQGVGKILAIDVQNNTVLLEERVSRHQFSAEVSDLMDDPQLHIGCDKYY</sequence>
<keyword evidence="2" id="KW-1185">Reference proteome</keyword>
<gene>
    <name evidence="1" type="ORF">GTG28_19405</name>
</gene>
<reference evidence="1 2" key="1">
    <citation type="submission" date="2020-01" db="EMBL/GenBank/DDBJ databases">
        <title>Draft Genome Sequence of Vibrio sp. strain OCN044, Isolated from a Healthy Coral at Palmyra Atoll.</title>
        <authorList>
            <person name="Videau P."/>
            <person name="Loughran R."/>
            <person name="Esquivel A."/>
            <person name="Deadmond M."/>
            <person name="Paddock B.E."/>
            <person name="Saw J.H."/>
            <person name="Ushijima B."/>
        </authorList>
    </citation>
    <scope>NUCLEOTIDE SEQUENCE [LARGE SCALE GENOMIC DNA]</scope>
    <source>
        <strain evidence="1 2">OCN044</strain>
    </source>
</reference>
<evidence type="ECO:0000313" key="2">
    <source>
        <dbReference type="Proteomes" id="UP000478571"/>
    </source>
</evidence>
<name>A0A6L8LZ74_9VIBR</name>
<dbReference type="RefSeq" id="WP_160932756.1">
    <property type="nucleotide sequence ID" value="NZ_WWEU01000012.1"/>
</dbReference>
<protein>
    <submittedName>
        <fullName evidence="1">Uncharacterized protein</fullName>
    </submittedName>
</protein>
<comment type="caution">
    <text evidence="1">The sequence shown here is derived from an EMBL/GenBank/DDBJ whole genome shotgun (WGS) entry which is preliminary data.</text>
</comment>
<dbReference type="Proteomes" id="UP000478571">
    <property type="component" value="Unassembled WGS sequence"/>
</dbReference>
<dbReference type="EMBL" id="WWEU01000012">
    <property type="protein sequence ID" value="MYM61387.1"/>
    <property type="molecule type" value="Genomic_DNA"/>
</dbReference>
<organism evidence="1 2">
    <name type="scientific">Vibrio tetraodonis subsp. pristinus</name>
    <dbReference type="NCBI Taxonomy" id="2695891"/>
    <lineage>
        <taxon>Bacteria</taxon>
        <taxon>Pseudomonadati</taxon>
        <taxon>Pseudomonadota</taxon>
        <taxon>Gammaproteobacteria</taxon>
        <taxon>Vibrionales</taxon>
        <taxon>Vibrionaceae</taxon>
        <taxon>Vibrio</taxon>
    </lineage>
</organism>
<evidence type="ECO:0000313" key="1">
    <source>
        <dbReference type="EMBL" id="MYM61387.1"/>
    </source>
</evidence>
<proteinExistence type="predicted"/>
<accession>A0A6L8LZ74</accession>